<evidence type="ECO:0000259" key="4">
    <source>
        <dbReference type="Pfam" id="PF01494"/>
    </source>
</evidence>
<reference evidence="6" key="1">
    <citation type="journal article" date="2019" name="Int. J. Syst. Evol. Microbiol.">
        <title>The Global Catalogue of Microorganisms (GCM) 10K type strain sequencing project: providing services to taxonomists for standard genome sequencing and annotation.</title>
        <authorList>
            <consortium name="The Broad Institute Genomics Platform"/>
            <consortium name="The Broad Institute Genome Sequencing Center for Infectious Disease"/>
            <person name="Wu L."/>
            <person name="Ma J."/>
        </authorList>
    </citation>
    <scope>NUCLEOTIDE SEQUENCE [LARGE SCALE GENOMIC DNA]</scope>
    <source>
        <strain evidence="6">CGMCC 4.7106</strain>
    </source>
</reference>
<keyword evidence="2 5" id="KW-0503">Monooxygenase</keyword>
<dbReference type="GO" id="GO:0004497">
    <property type="term" value="F:monooxygenase activity"/>
    <property type="evidence" value="ECO:0007669"/>
    <property type="project" value="UniProtKB-KW"/>
</dbReference>
<organism evidence="5 6">
    <name type="scientific">Nonomuraea harbinensis</name>
    <dbReference type="NCBI Taxonomy" id="1286938"/>
    <lineage>
        <taxon>Bacteria</taxon>
        <taxon>Bacillati</taxon>
        <taxon>Actinomycetota</taxon>
        <taxon>Actinomycetes</taxon>
        <taxon>Streptosporangiales</taxon>
        <taxon>Streptosporangiaceae</taxon>
        <taxon>Nonomuraea</taxon>
    </lineage>
</organism>
<dbReference type="InterPro" id="IPR002938">
    <property type="entry name" value="FAD-bd"/>
</dbReference>
<dbReference type="InterPro" id="IPR050493">
    <property type="entry name" value="FAD-dep_Monooxygenase_BioMet"/>
</dbReference>
<dbReference type="Pfam" id="PF01494">
    <property type="entry name" value="FAD_binding_3"/>
    <property type="match status" value="1"/>
</dbReference>
<sequence>MTALAHPHTASPTLTTRDDQPAVAIVGASITGPTLALLLHQAGLRNVTVLDASTHLHTQAGGVIGLEHTALDVLDSIGVPQREFVPFTSERVVAVKVADRCEAGRTHTFYPGRSTVWHLINTALLQRLPEGWLRLGSRVHDLTTGPDSRAQLRIADADPISADLVVFADGRRSIGRRLLDPDRKLRYGGYVAWRGQAPTVPQDLRDYTRIEPYGAGFHLFPILRRDGSTATDWTFYLNHSEQELHALLDAEPTRRTRSPRMPASTSPPTHGNCCPPRPPTSSRPLPPGPPPPSSTSPRPSGWSTRSAATPTPSCWATRWPRSGPTPPAAPTTASSRPPPWSPR</sequence>
<dbReference type="Proteomes" id="UP001596096">
    <property type="component" value="Unassembled WGS sequence"/>
</dbReference>
<feature type="compositionally biased region" description="Low complexity" evidence="3">
    <location>
        <begin position="295"/>
        <end position="306"/>
    </location>
</feature>
<dbReference type="PANTHER" id="PTHR13789:SF309">
    <property type="entry name" value="PUTATIVE (AFU_ORTHOLOGUE AFUA_6G14510)-RELATED"/>
    <property type="match status" value="1"/>
</dbReference>
<name>A0ABW1C5S5_9ACTN</name>
<evidence type="ECO:0000313" key="6">
    <source>
        <dbReference type="Proteomes" id="UP001596096"/>
    </source>
</evidence>
<evidence type="ECO:0000313" key="5">
    <source>
        <dbReference type="EMBL" id="MFC5820984.1"/>
    </source>
</evidence>
<gene>
    <name evidence="5" type="ORF">ACFPUY_38315</name>
</gene>
<keyword evidence="1" id="KW-0560">Oxidoreductase</keyword>
<dbReference type="RefSeq" id="WP_219546487.1">
    <property type="nucleotide sequence ID" value="NZ_JAHKRN010000024.1"/>
</dbReference>
<proteinExistence type="predicted"/>
<comment type="caution">
    <text evidence="5">The sequence shown here is derived from an EMBL/GenBank/DDBJ whole genome shotgun (WGS) entry which is preliminary data.</text>
</comment>
<feature type="domain" description="FAD-binding" evidence="4">
    <location>
        <begin position="22"/>
        <end position="181"/>
    </location>
</feature>
<feature type="region of interest" description="Disordered" evidence="3">
    <location>
        <begin position="249"/>
        <end position="343"/>
    </location>
</feature>
<accession>A0ABW1C5S5</accession>
<keyword evidence="6" id="KW-1185">Reference proteome</keyword>
<dbReference type="PANTHER" id="PTHR13789">
    <property type="entry name" value="MONOOXYGENASE"/>
    <property type="match status" value="1"/>
</dbReference>
<dbReference type="EMBL" id="JBHSNW010000029">
    <property type="protein sequence ID" value="MFC5820984.1"/>
    <property type="molecule type" value="Genomic_DNA"/>
</dbReference>
<evidence type="ECO:0000256" key="2">
    <source>
        <dbReference type="ARBA" id="ARBA00023033"/>
    </source>
</evidence>
<evidence type="ECO:0000256" key="3">
    <source>
        <dbReference type="SAM" id="MobiDB-lite"/>
    </source>
</evidence>
<protein>
    <submittedName>
        <fullName evidence="5">FAD-dependent monooxygenase</fullName>
    </submittedName>
</protein>
<feature type="compositionally biased region" description="Pro residues" evidence="3">
    <location>
        <begin position="275"/>
        <end position="294"/>
    </location>
</feature>
<evidence type="ECO:0000256" key="1">
    <source>
        <dbReference type="ARBA" id="ARBA00023002"/>
    </source>
</evidence>